<reference evidence="3" key="1">
    <citation type="journal article" date="2019" name="Int. J. Syst. Evol. Microbiol.">
        <title>The Global Catalogue of Microorganisms (GCM) 10K type strain sequencing project: providing services to taxonomists for standard genome sequencing and annotation.</title>
        <authorList>
            <consortium name="The Broad Institute Genomics Platform"/>
            <consortium name="The Broad Institute Genome Sequencing Center for Infectious Disease"/>
            <person name="Wu L."/>
            <person name="Ma J."/>
        </authorList>
    </citation>
    <scope>NUCLEOTIDE SEQUENCE [LARGE SCALE GENOMIC DNA]</scope>
    <source>
        <strain evidence="3">CECT 7226</strain>
    </source>
</reference>
<comment type="caution">
    <text evidence="2">The sequence shown here is derived from an EMBL/GenBank/DDBJ whole genome shotgun (WGS) entry which is preliminary data.</text>
</comment>
<sequence>MNKLFLCCLFLLLMNAQPASAAEQTVNFTATPEQCVALHKGQTCYQNIQFKWQTPNKGKYCLLQAADSQRVICWEGNFLQHYEYSFERTNTTAYRLIEQSTDRILAEVKVVVIWVYKAPKQSQSGWRLF</sequence>
<evidence type="ECO:0000313" key="2">
    <source>
        <dbReference type="EMBL" id="MDN3702382.1"/>
    </source>
</evidence>
<dbReference type="Proteomes" id="UP001223712">
    <property type="component" value="Unassembled WGS sequence"/>
</dbReference>
<dbReference type="InterPro" id="IPR021559">
    <property type="entry name" value="DUF3019"/>
</dbReference>
<gene>
    <name evidence="2" type="ORF">QWY96_18305</name>
</gene>
<dbReference type="EMBL" id="JAUFQY010000002">
    <property type="protein sequence ID" value="MDN3702382.1"/>
    <property type="molecule type" value="Genomic_DNA"/>
</dbReference>
<organism evidence="2 3">
    <name type="scientific">Vibrio artabrorum</name>
    <dbReference type="NCBI Taxonomy" id="446374"/>
    <lineage>
        <taxon>Bacteria</taxon>
        <taxon>Pseudomonadati</taxon>
        <taxon>Pseudomonadota</taxon>
        <taxon>Gammaproteobacteria</taxon>
        <taxon>Vibrionales</taxon>
        <taxon>Vibrionaceae</taxon>
        <taxon>Vibrio</taxon>
    </lineage>
</organism>
<name>A0ABT8CKW0_9VIBR</name>
<proteinExistence type="predicted"/>
<keyword evidence="3" id="KW-1185">Reference proteome</keyword>
<dbReference type="Pfam" id="PF11456">
    <property type="entry name" value="DUF3019"/>
    <property type="match status" value="1"/>
</dbReference>
<feature type="signal peptide" evidence="1">
    <location>
        <begin position="1"/>
        <end position="21"/>
    </location>
</feature>
<protein>
    <submittedName>
        <fullName evidence="2">DUF3019 domain-containing protein</fullName>
    </submittedName>
</protein>
<accession>A0ABT8CKW0</accession>
<evidence type="ECO:0000256" key="1">
    <source>
        <dbReference type="SAM" id="SignalP"/>
    </source>
</evidence>
<evidence type="ECO:0000313" key="3">
    <source>
        <dbReference type="Proteomes" id="UP001223712"/>
    </source>
</evidence>
<feature type="chain" id="PRO_5047413596" evidence="1">
    <location>
        <begin position="22"/>
        <end position="129"/>
    </location>
</feature>
<keyword evidence="1" id="KW-0732">Signal</keyword>
<dbReference type="RefSeq" id="WP_261839766.1">
    <property type="nucleotide sequence ID" value="NZ_AP025459.1"/>
</dbReference>